<feature type="region of interest" description="Disordered" evidence="1">
    <location>
        <begin position="960"/>
        <end position="1035"/>
    </location>
</feature>
<keyword evidence="3" id="KW-1185">Reference proteome</keyword>
<gene>
    <name evidence="2" type="ORF">AK812_SmicGene41457</name>
</gene>
<dbReference type="OrthoDB" id="427118at2759"/>
<comment type="caution">
    <text evidence="2">The sequence shown here is derived from an EMBL/GenBank/DDBJ whole genome shotgun (WGS) entry which is preliminary data.</text>
</comment>
<reference evidence="2 3" key="1">
    <citation type="submission" date="2016-02" db="EMBL/GenBank/DDBJ databases">
        <title>Genome analysis of coral dinoflagellate symbionts highlights evolutionary adaptations to a symbiotic lifestyle.</title>
        <authorList>
            <person name="Aranda M."/>
            <person name="Li Y."/>
            <person name="Liew Y.J."/>
            <person name="Baumgarten S."/>
            <person name="Simakov O."/>
            <person name="Wilson M."/>
            <person name="Piel J."/>
            <person name="Ashoor H."/>
            <person name="Bougouffa S."/>
            <person name="Bajic V.B."/>
            <person name="Ryu T."/>
            <person name="Ravasi T."/>
            <person name="Bayer T."/>
            <person name="Micklem G."/>
            <person name="Kim H."/>
            <person name="Bhak J."/>
            <person name="Lajeunesse T.C."/>
            <person name="Voolstra C.R."/>
        </authorList>
    </citation>
    <scope>NUCLEOTIDE SEQUENCE [LARGE SCALE GENOMIC DNA]</scope>
    <source>
        <strain evidence="2 3">CCMP2467</strain>
    </source>
</reference>
<feature type="region of interest" description="Disordered" evidence="1">
    <location>
        <begin position="900"/>
        <end position="942"/>
    </location>
</feature>
<protein>
    <submittedName>
        <fullName evidence="2">Uncharacterized protein</fullName>
    </submittedName>
</protein>
<feature type="region of interest" description="Disordered" evidence="1">
    <location>
        <begin position="1076"/>
        <end position="1172"/>
    </location>
</feature>
<feature type="region of interest" description="Disordered" evidence="1">
    <location>
        <begin position="780"/>
        <end position="802"/>
    </location>
</feature>
<feature type="region of interest" description="Disordered" evidence="1">
    <location>
        <begin position="457"/>
        <end position="483"/>
    </location>
</feature>
<feature type="compositionally biased region" description="Low complexity" evidence="1">
    <location>
        <begin position="929"/>
        <end position="942"/>
    </location>
</feature>
<name>A0A1Q9C615_SYMMI</name>
<dbReference type="Proteomes" id="UP000186817">
    <property type="component" value="Unassembled WGS sequence"/>
</dbReference>
<proteinExistence type="predicted"/>
<sequence>MTGIHGAFGKQHLLSVGTVGRVIHRYNVDFVSSFSTMQRLQLDELPGVEGFDTYKNYPAFLLDMQAFSLETGIDAKDEAIDFQDEAVLSAAAAESEAKAASNLVTLHADSLAVTFEGSMLLLLPLRGNGKGVQTFLLPACIVSMGHARSSDTSIFQEVEVILVSLIGGWLHAIQVSRDGHCRTWCRTQLGDTNRPFLSAAFMEDSSIMALVYRTARGDATNTLGYVELLALQLNEHAPEEAKPLWVAHGPHPPHAARWESAYTGFLVASGGFELSAGDGPTLQTEDAVCTVFRMEPAAQAEMRSWLLPRGDVLSCAEHVSGLEVALAHNSQGALLFRMAAWSWFAAFPEFLLNALRRRNMQAVNFLMNLLCNTCNVGRDKFVERRIRRSYCRLCVARRFTAANPISKPCRGTPRQRSRPPSRSWKTPSTPPSTLPFKGIGRTSSVGLWRWIWQVQNGGAPKPGRQSATGGSPDTPCRRLPRRHPQRSRLLNHRLLAEDKAQLGPAWVSRPVGDLAPDFSSEADAVEVVAEDLKALVAIIQPSSWITSAYPRDVKTVISKAACLAFEGLDPSQGDHFGRQIAFVVQHCRLKKKSISSGKKTAPAVLRICEALAKQEAREAVSDPKKAPLPVDVVVEKRPRRSRSSSSDIYARYGLPVPKNVLNAGSGSMSIDVSSGDEDVDLEVVDFVDVSLEAFHFASSDFGYNQAKAKGKAKPEAKAKPDPEAASAPLQVRQRNCATYQEVGQKYLKKIQAAAPDDRVFAAFLASARYTKIRSRAAIHGCSEGEGGGEKDQEEPGNDIPAIPPFPPCTTEPSDGKCTGKKPAAPWTKYKIEQAKIYRTWVPRTKGGSPPAAGGAWPPQRHAGLLASRAKSATARYAEGLAERAAKCERKWFSEPGRRAGRAAGVKCGTPASGGERGDLKAGDGVSSNAPAAEEAPAPAAAAPAAALRRFWYPFKGTGKGVVPGPWRWVSSQSQGESPAETAGARGRGNDSSYKAEPEEEGVAAAAKERKGAKEEAPAKKAKAGPREEAKEVETPSFVEAEAALEAEMSASMDVENVAYRLLQRAVNGTPAKRLLGAQADAEFVEPKKNRGQKRKEWWRQRCESKKRRWGSGYNKEADPDPKDQEQDEDEDDGLWAETCTDIVVWKPPDDDSDKDGGVGDLACGSNSAIHVA</sequence>
<feature type="compositionally biased region" description="Basic and acidic residues" evidence="1">
    <location>
        <begin position="1084"/>
        <end position="1103"/>
    </location>
</feature>
<feature type="compositionally biased region" description="Basic and acidic residues" evidence="1">
    <location>
        <begin position="1115"/>
        <end position="1124"/>
    </location>
</feature>
<dbReference type="AlphaFoldDB" id="A0A1Q9C615"/>
<accession>A0A1Q9C615</accession>
<dbReference type="EMBL" id="LSRX01001621">
    <property type="protein sequence ID" value="OLP78369.1"/>
    <property type="molecule type" value="Genomic_DNA"/>
</dbReference>
<feature type="compositionally biased region" description="Basic and acidic residues" evidence="1">
    <location>
        <begin position="1006"/>
        <end position="1033"/>
    </location>
</feature>
<organism evidence="2 3">
    <name type="scientific">Symbiodinium microadriaticum</name>
    <name type="common">Dinoflagellate</name>
    <name type="synonym">Zooxanthella microadriatica</name>
    <dbReference type="NCBI Taxonomy" id="2951"/>
    <lineage>
        <taxon>Eukaryota</taxon>
        <taxon>Sar</taxon>
        <taxon>Alveolata</taxon>
        <taxon>Dinophyceae</taxon>
        <taxon>Suessiales</taxon>
        <taxon>Symbiodiniaceae</taxon>
        <taxon>Symbiodinium</taxon>
    </lineage>
</organism>
<evidence type="ECO:0000313" key="3">
    <source>
        <dbReference type="Proteomes" id="UP000186817"/>
    </source>
</evidence>
<feature type="compositionally biased region" description="Acidic residues" evidence="1">
    <location>
        <begin position="1125"/>
        <end position="1134"/>
    </location>
</feature>
<evidence type="ECO:0000256" key="1">
    <source>
        <dbReference type="SAM" id="MobiDB-lite"/>
    </source>
</evidence>
<feature type="region of interest" description="Disordered" evidence="1">
    <location>
        <begin position="405"/>
        <end position="439"/>
    </location>
</feature>
<evidence type="ECO:0000313" key="2">
    <source>
        <dbReference type="EMBL" id="OLP78369.1"/>
    </source>
</evidence>